<dbReference type="EMBL" id="CP012332">
    <property type="protein sequence ID" value="AKU92139.1"/>
    <property type="molecule type" value="Genomic_DNA"/>
</dbReference>
<feature type="signal peptide" evidence="2">
    <location>
        <begin position="1"/>
        <end position="18"/>
    </location>
</feature>
<dbReference type="RefSeq" id="WP_050726353.1">
    <property type="nucleotide sequence ID" value="NZ_CP012332.1"/>
</dbReference>
<evidence type="ECO:0000313" key="4">
    <source>
        <dbReference type="Proteomes" id="UP000055590"/>
    </source>
</evidence>
<name>A0A0K1PGA3_9BACT</name>
<sequence>MRHLSLASTALVCAWLLAAGCSGGPRPPLEALADAAKKVEKGGGTGRDLALAAWDAWLVGADASRMETLAGQAIERSPADPWAHLALAEAARRRLDSPAEAAALASLIERAPSHPLSIAAAGRLGELVRTSSTLDATIDARASALLGAGGLDPEAAARLRSAVRRTRDEQGLDVLREAVAAAGAMSAASVVGPFSPWSSLDLGTPFPPERAAPVAARFQGSSGDELAPRPFELPAGWLSLRPELRSGDVYYALAVATVPSQGRYVARLTTSPSTSVALFVDGLEISRRSAYDASAPTIAGAELDLPAGSHLVAIKVGRGSGPGSFSLSLAPATGAPSPIEWRAAKAGDGPGRIPRVIGALRTGARDLASRLEPEAGILGALVAARDARQVDPEGAKRVIASALELLPRSAPLLGLRADLSRFDETLPEKIGQARAAADLEAVLARDPSNPWALWSASSLLRGAGRHDDALEKLEAAGRVTPSSTLGIAKARIARTRGFDAQAIELAREVLDQDPGSCPAGDLVFELSRRFDAVADADAAATSFATCPGGRARLAGLLGDRGRDGEALRLARELAQEDPQDLASNLRLAERLLAFGEPARASEVVARLEAAWPRSSYLAGRSAELLERAGDAEGAQAARKRALALDGSDLALRRMAAFEAGADILAEYDRDGLEIIRQFEPRRRFDTPAVVLFDFGGAEVYADGSFVERIHTVAKILDKRGIDLLGEVNLPAGAEVIHLRTIKRDGRIVEPESIAGKDSISLPNLEVGDFVEIQYLSATASRGAALAGWSASPFYFRAEGTPLLESIYVVRAEKKAGLELDLHNGAQGAEVKDDGMHLLAIMRSHDGQVFLPEPTSVRRDEVLPWVQAGSGADEGRLASAFADNLAGSAKRSFEVAEWARAVKAGAPGQGRDRNALVRALYERVMEEIDGSDASFGHPASQVLAQKRGNRLLLLKAALDELGIENRYAAVRTFDQMPTDLRFPRPERWARLVLVVRPEPAGGLVWLDPAQRWAPFGQVEPLAQGAPAWLLPTAGEQAPTASSTPVSTGKPQGREVEMKLTLRDDGSLEGRGVERYLGFDAAWARTSLEKLDGDRRRQVVESALARGFRGLVLEELDVQTEGESGAPVSISYGFRVPDFAHDAGGGRVSVDLDFFAAQLGRRFLARGDRETPLLLRTPERVETRIDLELPQGLAPVISPEAARELGPHGSYKRVVAVVPGRLSLQEELEIYRGRVPPRDYAAFAGWVSAVDRAQAAELVLSRTGTRTVAPSESAKADPEPTVE</sequence>
<evidence type="ECO:0000313" key="3">
    <source>
        <dbReference type="EMBL" id="AKU92139.1"/>
    </source>
</evidence>
<evidence type="ECO:0000256" key="1">
    <source>
        <dbReference type="SAM" id="MobiDB-lite"/>
    </source>
</evidence>
<dbReference type="Gene3D" id="2.60.40.3140">
    <property type="match status" value="1"/>
</dbReference>
<dbReference type="KEGG" id="vin:AKJ08_2526"/>
<keyword evidence="3" id="KW-0131">Cell cycle</keyword>
<dbReference type="Gene3D" id="1.25.40.10">
    <property type="entry name" value="Tetratricopeptide repeat domain"/>
    <property type="match status" value="1"/>
</dbReference>
<protein>
    <submittedName>
        <fullName evidence="3">Cell division protein FtsK</fullName>
    </submittedName>
</protein>
<dbReference type="Proteomes" id="UP000055590">
    <property type="component" value="Chromosome"/>
</dbReference>
<reference evidence="3 4" key="1">
    <citation type="submission" date="2015-08" db="EMBL/GenBank/DDBJ databases">
        <authorList>
            <person name="Babu N.S."/>
            <person name="Beckwith C.J."/>
            <person name="Beseler K.G."/>
            <person name="Brison A."/>
            <person name="Carone J.V."/>
            <person name="Caskin T.P."/>
            <person name="Diamond M."/>
            <person name="Durham M.E."/>
            <person name="Foxe J.M."/>
            <person name="Go M."/>
            <person name="Henderson B.A."/>
            <person name="Jones I.B."/>
            <person name="McGettigan J.A."/>
            <person name="Micheletti S.J."/>
            <person name="Nasrallah M.E."/>
            <person name="Ortiz D."/>
            <person name="Piller C.R."/>
            <person name="Privatt S.R."/>
            <person name="Schneider S.L."/>
            <person name="Sharp S."/>
            <person name="Smith T.C."/>
            <person name="Stanton J.D."/>
            <person name="Ullery H.E."/>
            <person name="Wilson R.J."/>
            <person name="Serrano M.G."/>
            <person name="Buck G."/>
            <person name="Lee V."/>
            <person name="Wang Y."/>
            <person name="Carvalho R."/>
            <person name="Voegtly L."/>
            <person name="Shi R."/>
            <person name="Duckworth R."/>
            <person name="Johnson A."/>
            <person name="Loviza R."/>
            <person name="Walstead R."/>
            <person name="Shah Z."/>
            <person name="Kiflezghi M."/>
            <person name="Wade K."/>
            <person name="Ball S.L."/>
            <person name="Bradley K.W."/>
            <person name="Asai D.J."/>
            <person name="Bowman C.A."/>
            <person name="Russell D.A."/>
            <person name="Pope W.H."/>
            <person name="Jacobs-Sera D."/>
            <person name="Hendrix R.W."/>
            <person name="Hatfull G.F."/>
        </authorList>
    </citation>
    <scope>NUCLEOTIDE SEQUENCE [LARGE SCALE GENOMIC DNA]</scope>
    <source>
        <strain evidence="3 4">DSM 27710</strain>
    </source>
</reference>
<keyword evidence="4" id="KW-1185">Reference proteome</keyword>
<dbReference type="SUPFAM" id="SSF48452">
    <property type="entry name" value="TPR-like"/>
    <property type="match status" value="2"/>
</dbReference>
<accession>A0A0K1PGA3</accession>
<feature type="compositionally biased region" description="Basic and acidic residues" evidence="1">
    <location>
        <begin position="1272"/>
        <end position="1281"/>
    </location>
</feature>
<gene>
    <name evidence="3" type="ORF">AKJ08_2526</name>
</gene>
<evidence type="ECO:0000256" key="2">
    <source>
        <dbReference type="SAM" id="SignalP"/>
    </source>
</evidence>
<organism evidence="3 4">
    <name type="scientific">Vulgatibacter incomptus</name>
    <dbReference type="NCBI Taxonomy" id="1391653"/>
    <lineage>
        <taxon>Bacteria</taxon>
        <taxon>Pseudomonadati</taxon>
        <taxon>Myxococcota</taxon>
        <taxon>Myxococcia</taxon>
        <taxon>Myxococcales</taxon>
        <taxon>Cystobacterineae</taxon>
        <taxon>Vulgatibacteraceae</taxon>
        <taxon>Vulgatibacter</taxon>
    </lineage>
</organism>
<dbReference type="OrthoDB" id="5476519at2"/>
<dbReference type="PROSITE" id="PS51257">
    <property type="entry name" value="PROKAR_LIPOPROTEIN"/>
    <property type="match status" value="1"/>
</dbReference>
<dbReference type="GO" id="GO:0051301">
    <property type="term" value="P:cell division"/>
    <property type="evidence" value="ECO:0007669"/>
    <property type="project" value="UniProtKB-KW"/>
</dbReference>
<feature type="region of interest" description="Disordered" evidence="1">
    <location>
        <begin position="1261"/>
        <end position="1281"/>
    </location>
</feature>
<feature type="chain" id="PRO_5005465737" evidence="2">
    <location>
        <begin position="19"/>
        <end position="1281"/>
    </location>
</feature>
<dbReference type="STRING" id="1391653.AKJ08_2526"/>
<proteinExistence type="predicted"/>
<keyword evidence="2" id="KW-0732">Signal</keyword>
<dbReference type="Gene3D" id="2.60.120.1130">
    <property type="match status" value="1"/>
</dbReference>
<keyword evidence="3" id="KW-0132">Cell division</keyword>
<dbReference type="InterPro" id="IPR011990">
    <property type="entry name" value="TPR-like_helical_dom_sf"/>
</dbReference>